<accession>A0A915KKT5</accession>
<keyword evidence="2" id="KW-1185">Reference proteome</keyword>
<dbReference type="AlphaFoldDB" id="A0A915KKT5"/>
<name>A0A915KKT5_ROMCU</name>
<evidence type="ECO:0000256" key="1">
    <source>
        <dbReference type="SAM" id="MobiDB-lite"/>
    </source>
</evidence>
<sequence>MERNDAAWKKMLNNGATDVTRSSDNQPSAAKPIVPKCKKRGRNTLSDFLLNKRRVSSSAAISCKRLNRRTSLYDEETRRVTLPVAVAQSGPSSSSTLWSAASSSYENAGDILYQALSIDQDLNTTIIEPSTSTSSSCRVQLNLIPALSSSDDDEEEEEDAVNQSEQFCLGRGATALMGPADKGRRASEPIVHYNWSTSFNGTKRVTNENNLLTTASARLISSGQCRRGSLPMTEKELQVLESAAHKSRHSSGAGSNHGSFVFRAAVGV</sequence>
<dbReference type="WBParaSite" id="nRc.2.0.1.t38643-RA">
    <property type="protein sequence ID" value="nRc.2.0.1.t38643-RA"/>
    <property type="gene ID" value="nRc.2.0.1.g38643"/>
</dbReference>
<feature type="region of interest" description="Disordered" evidence="1">
    <location>
        <begin position="13"/>
        <end position="32"/>
    </location>
</feature>
<dbReference type="Proteomes" id="UP000887565">
    <property type="component" value="Unplaced"/>
</dbReference>
<evidence type="ECO:0000313" key="3">
    <source>
        <dbReference type="WBParaSite" id="nRc.2.0.1.t38643-RA"/>
    </source>
</evidence>
<proteinExistence type="predicted"/>
<protein>
    <submittedName>
        <fullName evidence="3">Uncharacterized protein</fullName>
    </submittedName>
</protein>
<reference evidence="3" key="1">
    <citation type="submission" date="2022-11" db="UniProtKB">
        <authorList>
            <consortium name="WormBaseParasite"/>
        </authorList>
    </citation>
    <scope>IDENTIFICATION</scope>
</reference>
<feature type="compositionally biased region" description="Polar residues" evidence="1">
    <location>
        <begin position="14"/>
        <end position="28"/>
    </location>
</feature>
<evidence type="ECO:0000313" key="2">
    <source>
        <dbReference type="Proteomes" id="UP000887565"/>
    </source>
</evidence>
<organism evidence="2 3">
    <name type="scientific">Romanomermis culicivorax</name>
    <name type="common">Nematode worm</name>
    <dbReference type="NCBI Taxonomy" id="13658"/>
    <lineage>
        <taxon>Eukaryota</taxon>
        <taxon>Metazoa</taxon>
        <taxon>Ecdysozoa</taxon>
        <taxon>Nematoda</taxon>
        <taxon>Enoplea</taxon>
        <taxon>Dorylaimia</taxon>
        <taxon>Mermithida</taxon>
        <taxon>Mermithoidea</taxon>
        <taxon>Mermithidae</taxon>
        <taxon>Romanomermis</taxon>
    </lineage>
</organism>